<gene>
    <name evidence="1" type="ORF">G0Y31_09690</name>
</gene>
<keyword evidence="1" id="KW-0808">Transferase</keyword>
<dbReference type="AlphaFoldDB" id="A0A6G4N6H0"/>
<dbReference type="GO" id="GO:0016746">
    <property type="term" value="F:acyltransferase activity"/>
    <property type="evidence" value="ECO:0007669"/>
    <property type="project" value="UniProtKB-KW"/>
</dbReference>
<accession>A0A6G4N6H0</accession>
<feature type="non-terminal residue" evidence="1">
    <location>
        <position position="43"/>
    </location>
</feature>
<protein>
    <submittedName>
        <fullName evidence="1">1-acyl-sn-glycerol-3-phosphate acyltransferase</fullName>
    </submittedName>
</protein>
<keyword evidence="1" id="KW-0012">Acyltransferase</keyword>
<sequence length="43" mass="4957">MYSVISKILNFILVKMSKSLYVIGKDNIPKDSKYVVTCTHESY</sequence>
<proteinExistence type="predicted"/>
<dbReference type="EMBL" id="JAAJBW010000308">
    <property type="protein sequence ID" value="NGG26244.1"/>
    <property type="molecule type" value="Genomic_DNA"/>
</dbReference>
<name>A0A6G4N6H0_STAAU</name>
<reference evidence="1" key="1">
    <citation type="submission" date="2020-02" db="EMBL/GenBank/DDBJ databases">
        <title>Novel Insights Into The Classification of Staphylococcal Beta-Lactamases In Relation To The Cefazolin Inoculum Effect.</title>
        <authorList>
            <person name="Carvajal L.P."/>
            <person name="Rincon S."/>
            <person name="Echeverri A."/>
            <person name="Porras J."/>
            <person name="Rios R."/>
            <person name="Ordonez K."/>
            <person name="Seas C."/>
            <person name="Gomez-Villegas S."/>
            <person name="Diaz L."/>
            <person name="Arias C.A."/>
            <person name="Reyes J."/>
        </authorList>
    </citation>
    <scope>NUCLEOTIDE SEQUENCE</scope>
    <source>
        <strain evidence="1">UG241</strain>
    </source>
</reference>
<organism evidence="1">
    <name type="scientific">Staphylococcus aureus</name>
    <dbReference type="NCBI Taxonomy" id="1280"/>
    <lineage>
        <taxon>Bacteria</taxon>
        <taxon>Bacillati</taxon>
        <taxon>Bacillota</taxon>
        <taxon>Bacilli</taxon>
        <taxon>Bacillales</taxon>
        <taxon>Staphylococcaceae</taxon>
        <taxon>Staphylococcus</taxon>
    </lineage>
</organism>
<evidence type="ECO:0000313" key="1">
    <source>
        <dbReference type="EMBL" id="NGG26244.1"/>
    </source>
</evidence>
<comment type="caution">
    <text evidence="1">The sequence shown here is derived from an EMBL/GenBank/DDBJ whole genome shotgun (WGS) entry which is preliminary data.</text>
</comment>